<dbReference type="AlphaFoldDB" id="A0A2H1E5U3"/>
<evidence type="ECO:0000313" key="2">
    <source>
        <dbReference type="Proteomes" id="UP000231564"/>
    </source>
</evidence>
<dbReference type="InterPro" id="IPR025563">
    <property type="entry name" value="DUF4286"/>
</dbReference>
<proteinExistence type="predicted"/>
<reference evidence="1 2" key="1">
    <citation type="submission" date="2016-11" db="EMBL/GenBank/DDBJ databases">
        <authorList>
            <person name="Jaros S."/>
            <person name="Januszkiewicz K."/>
            <person name="Wedrychowicz H."/>
        </authorList>
    </citation>
    <scope>NUCLEOTIDE SEQUENCE [LARGE SCALE GENOMIC DNA]</scope>
    <source>
        <strain evidence="1">NCIMB 2154T</strain>
    </source>
</reference>
<organism evidence="1 2">
    <name type="scientific">Tenacibaculum maritimum NCIMB 2154</name>
    <dbReference type="NCBI Taxonomy" id="1349785"/>
    <lineage>
        <taxon>Bacteria</taxon>
        <taxon>Pseudomonadati</taxon>
        <taxon>Bacteroidota</taxon>
        <taxon>Flavobacteriia</taxon>
        <taxon>Flavobacteriales</taxon>
        <taxon>Flavobacteriaceae</taxon>
        <taxon>Tenacibaculum</taxon>
    </lineage>
</organism>
<dbReference type="RefSeq" id="WP_024740299.1">
    <property type="nucleotide sequence ID" value="NZ_BAUG01000005.1"/>
</dbReference>
<dbReference type="OrthoDB" id="1121837at2"/>
<accession>A0A2H1E5U3</accession>
<name>A0A2H1E5U3_9FLAO</name>
<keyword evidence="2" id="KW-1185">Reference proteome</keyword>
<sequence>MYIYNVTVNVEQGVHAEWLTWIESHIPEVLNTGKFISAKMTEVLVEEEMGSRTYSIQYTAKSREDLDEYYEKHASELRSNGVKKFADKVLAFRTELKIINEFYPTAVNN</sequence>
<dbReference type="STRING" id="1349785.GCA_000509405_02431"/>
<gene>
    <name evidence="1" type="ORF">MARIT_0220</name>
</gene>
<evidence type="ECO:0008006" key="3">
    <source>
        <dbReference type="Google" id="ProtNLM"/>
    </source>
</evidence>
<dbReference type="Pfam" id="PF14114">
    <property type="entry name" value="DUF4286"/>
    <property type="match status" value="1"/>
</dbReference>
<evidence type="ECO:0000313" key="1">
    <source>
        <dbReference type="EMBL" id="SFZ80130.1"/>
    </source>
</evidence>
<dbReference type="EMBL" id="LT634361">
    <property type="protein sequence ID" value="SFZ80130.1"/>
    <property type="molecule type" value="Genomic_DNA"/>
</dbReference>
<protein>
    <recommendedName>
        <fullName evidence="3">DUF4286 domain-containing protein</fullName>
    </recommendedName>
</protein>
<dbReference type="Proteomes" id="UP000231564">
    <property type="component" value="Chromosome MARIT"/>
</dbReference>
<dbReference type="KEGG" id="tmar:MARIT_0220"/>
<dbReference type="GeneID" id="47721824"/>